<dbReference type="OrthoDB" id="447735at2759"/>
<organism evidence="1 2">
    <name type="scientific">Paramecium octaurelia</name>
    <dbReference type="NCBI Taxonomy" id="43137"/>
    <lineage>
        <taxon>Eukaryota</taxon>
        <taxon>Sar</taxon>
        <taxon>Alveolata</taxon>
        <taxon>Ciliophora</taxon>
        <taxon>Intramacronucleata</taxon>
        <taxon>Oligohymenophorea</taxon>
        <taxon>Peniculida</taxon>
        <taxon>Parameciidae</taxon>
        <taxon>Paramecium</taxon>
    </lineage>
</organism>
<protein>
    <submittedName>
        <fullName evidence="1">Uncharacterized protein</fullName>
    </submittedName>
</protein>
<accession>A0A8S1YR75</accession>
<dbReference type="AlphaFoldDB" id="A0A8S1YR75"/>
<keyword evidence="2" id="KW-1185">Reference proteome</keyword>
<comment type="caution">
    <text evidence="1">The sequence shown here is derived from an EMBL/GenBank/DDBJ whole genome shotgun (WGS) entry which is preliminary data.</text>
</comment>
<dbReference type="EMBL" id="CAJJDP010000173">
    <property type="protein sequence ID" value="CAD8214144.1"/>
    <property type="molecule type" value="Genomic_DNA"/>
</dbReference>
<reference evidence="1" key="1">
    <citation type="submission" date="2021-01" db="EMBL/GenBank/DDBJ databases">
        <authorList>
            <consortium name="Genoscope - CEA"/>
            <person name="William W."/>
        </authorList>
    </citation>
    <scope>NUCLEOTIDE SEQUENCE</scope>
</reference>
<gene>
    <name evidence="1" type="ORF">POCTA_138.1.T1700026</name>
</gene>
<proteinExistence type="predicted"/>
<dbReference type="Proteomes" id="UP000683925">
    <property type="component" value="Unassembled WGS sequence"/>
</dbReference>
<evidence type="ECO:0000313" key="2">
    <source>
        <dbReference type="Proteomes" id="UP000683925"/>
    </source>
</evidence>
<sequence>MQGFLYFDYPELFKRIQVTITQMLKQGQLKTRYDVLNGLEQAPNGLAKLLLGKNNGKVVVQAKADQPKL</sequence>
<evidence type="ECO:0000313" key="1">
    <source>
        <dbReference type="EMBL" id="CAD8214144.1"/>
    </source>
</evidence>
<name>A0A8S1YR75_PAROT</name>